<dbReference type="PANTHER" id="PTHR43031">
    <property type="entry name" value="FAD-DEPENDENT OXIDOREDUCTASE"/>
    <property type="match status" value="1"/>
</dbReference>
<sequence length="167" mass="17027">MNTSIAMTLAVLVGVALGLLGGGGSILTVPIFTLVLGIGTREARTHMRRLALTTLTVIAAITLTSCAGTSAPQNDVDPSAVIIDVRTPAEHASGHLDGALLLDVTAGELQAALPDLDPEAAYLIYCRSGNRAGAAIDVMKQAGFTDLRNLGSLEDAANATGLPIVQP</sequence>
<proteinExistence type="predicted"/>
<feature type="transmembrane region" description="Helical" evidence="1">
    <location>
        <begin position="50"/>
        <end position="71"/>
    </location>
</feature>
<gene>
    <name evidence="3" type="ORF">QNI14_02600</name>
</gene>
<keyword evidence="4" id="KW-1185">Reference proteome</keyword>
<dbReference type="SUPFAM" id="SSF52821">
    <property type="entry name" value="Rhodanese/Cell cycle control phosphatase"/>
    <property type="match status" value="1"/>
</dbReference>
<evidence type="ECO:0000256" key="1">
    <source>
        <dbReference type="SAM" id="Phobius"/>
    </source>
</evidence>
<feature type="domain" description="Rhodanese" evidence="2">
    <location>
        <begin position="76"/>
        <end position="165"/>
    </location>
</feature>
<keyword evidence="1" id="KW-0472">Membrane</keyword>
<dbReference type="Gene3D" id="3.40.250.10">
    <property type="entry name" value="Rhodanese-like domain"/>
    <property type="match status" value="1"/>
</dbReference>
<dbReference type="EMBL" id="JASJND010000001">
    <property type="protein sequence ID" value="MDJ1113339.1"/>
    <property type="molecule type" value="Genomic_DNA"/>
</dbReference>
<keyword evidence="1" id="KW-0812">Transmembrane</keyword>
<comment type="caution">
    <text evidence="3">The sequence shown here is derived from an EMBL/GenBank/DDBJ whole genome shotgun (WGS) entry which is preliminary data.</text>
</comment>
<dbReference type="Proteomes" id="UP001321481">
    <property type="component" value="Unassembled WGS sequence"/>
</dbReference>
<name>A0ABT6ZB02_9MICO</name>
<accession>A0ABT6ZB02</accession>
<feature type="transmembrane region" description="Helical" evidence="1">
    <location>
        <begin position="6"/>
        <end position="38"/>
    </location>
</feature>
<keyword evidence="1" id="KW-1133">Transmembrane helix</keyword>
<protein>
    <submittedName>
        <fullName evidence="3">Rhodanese-like domain-containing protein</fullName>
    </submittedName>
</protein>
<dbReference type="Pfam" id="PF00581">
    <property type="entry name" value="Rhodanese"/>
    <property type="match status" value="1"/>
</dbReference>
<dbReference type="InterPro" id="IPR001763">
    <property type="entry name" value="Rhodanese-like_dom"/>
</dbReference>
<evidence type="ECO:0000313" key="3">
    <source>
        <dbReference type="EMBL" id="MDJ1113339.1"/>
    </source>
</evidence>
<evidence type="ECO:0000313" key="4">
    <source>
        <dbReference type="Proteomes" id="UP001321481"/>
    </source>
</evidence>
<dbReference type="CDD" id="cd00158">
    <property type="entry name" value="RHOD"/>
    <property type="match status" value="1"/>
</dbReference>
<dbReference type="SMART" id="SM00450">
    <property type="entry name" value="RHOD"/>
    <property type="match status" value="1"/>
</dbReference>
<evidence type="ECO:0000259" key="2">
    <source>
        <dbReference type="PROSITE" id="PS50206"/>
    </source>
</evidence>
<dbReference type="PROSITE" id="PS50206">
    <property type="entry name" value="RHODANESE_3"/>
    <property type="match status" value="1"/>
</dbReference>
<organism evidence="3 4">
    <name type="scientific">Microbacterium dauci</name>
    <dbReference type="NCBI Taxonomy" id="3048008"/>
    <lineage>
        <taxon>Bacteria</taxon>
        <taxon>Bacillati</taxon>
        <taxon>Actinomycetota</taxon>
        <taxon>Actinomycetes</taxon>
        <taxon>Micrococcales</taxon>
        <taxon>Microbacteriaceae</taxon>
        <taxon>Microbacterium</taxon>
    </lineage>
</organism>
<dbReference type="RefSeq" id="WP_283714621.1">
    <property type="nucleotide sequence ID" value="NZ_JASJND010000001.1"/>
</dbReference>
<reference evidence="3 4" key="1">
    <citation type="submission" date="2023-05" db="EMBL/GenBank/DDBJ databases">
        <title>Microbacterium dauci sp.nov., Isolated from Carrot Rhizosphere Soil.</title>
        <authorList>
            <person name="Xiao Z."/>
            <person name="Zheng J."/>
        </authorList>
    </citation>
    <scope>NUCLEOTIDE SEQUENCE [LARGE SCALE GENOMIC DNA]</scope>
    <source>
        <strain evidence="3 4">LX3-4</strain>
    </source>
</reference>
<dbReference type="InterPro" id="IPR036873">
    <property type="entry name" value="Rhodanese-like_dom_sf"/>
</dbReference>
<dbReference type="PANTHER" id="PTHR43031:SF1">
    <property type="entry name" value="PYRIDINE NUCLEOTIDE-DISULPHIDE OXIDOREDUCTASE"/>
    <property type="match status" value="1"/>
</dbReference>
<dbReference type="InterPro" id="IPR050229">
    <property type="entry name" value="GlpE_sulfurtransferase"/>
</dbReference>